<dbReference type="Pfam" id="PF05546">
    <property type="entry name" value="She9_MDM33"/>
    <property type="match status" value="1"/>
</dbReference>
<dbReference type="PANTHER" id="PTHR31961">
    <property type="entry name" value="SENSITIVE TO HIGH EXPRESSION PROTEIN 9, MITOCHONDRIAL"/>
    <property type="match status" value="1"/>
</dbReference>
<gene>
    <name evidence="13" type="ORF">HG537_0A05000</name>
</gene>
<evidence type="ECO:0000256" key="11">
    <source>
        <dbReference type="SAM" id="Coils"/>
    </source>
</evidence>
<keyword evidence="6 11" id="KW-0175">Coiled coil</keyword>
<comment type="function">
    <text evidence="9">Required for the maintenance of the structure of the mitochondrial inner membrane. Involved in mitochondrial morphology. Causes growth arrest when highly overexpressed.</text>
</comment>
<evidence type="ECO:0000256" key="5">
    <source>
        <dbReference type="ARBA" id="ARBA00022989"/>
    </source>
</evidence>
<dbReference type="EMBL" id="CP059267">
    <property type="protein sequence ID" value="QLQ78253.1"/>
    <property type="molecule type" value="Genomic_DNA"/>
</dbReference>
<evidence type="ECO:0000313" key="14">
    <source>
        <dbReference type="Proteomes" id="UP000510647"/>
    </source>
</evidence>
<evidence type="ECO:0000313" key="13">
    <source>
        <dbReference type="EMBL" id="QLQ78253.1"/>
    </source>
</evidence>
<keyword evidence="4 10" id="KW-0809">Transit peptide</keyword>
<evidence type="ECO:0000256" key="8">
    <source>
        <dbReference type="ARBA" id="ARBA00023136"/>
    </source>
</evidence>
<keyword evidence="14" id="KW-1185">Reference proteome</keyword>
<protein>
    <recommendedName>
        <fullName evidence="10">Sensitive to high expression protein 9, mitochondrial</fullName>
    </recommendedName>
</protein>
<keyword evidence="2 10" id="KW-0812">Transmembrane</keyword>
<evidence type="ECO:0000256" key="6">
    <source>
        <dbReference type="ARBA" id="ARBA00023054"/>
    </source>
</evidence>
<feature type="transmembrane region" description="Helical" evidence="10">
    <location>
        <begin position="285"/>
        <end position="305"/>
    </location>
</feature>
<feature type="region of interest" description="Disordered" evidence="12">
    <location>
        <begin position="360"/>
        <end position="385"/>
    </location>
</feature>
<dbReference type="PANTHER" id="PTHR31961:SF3">
    <property type="entry name" value="SENSITIVE TO HIGH EXPRESSION PROTEIN 9, MITOCHONDRIAL"/>
    <property type="match status" value="1"/>
</dbReference>
<evidence type="ECO:0000256" key="2">
    <source>
        <dbReference type="ARBA" id="ARBA00022692"/>
    </source>
</evidence>
<accession>A0A7H9HLT8</accession>
<organism evidence="13 14">
    <name type="scientific">Torulaspora globosa</name>
    <dbReference type="NCBI Taxonomy" id="48254"/>
    <lineage>
        <taxon>Eukaryota</taxon>
        <taxon>Fungi</taxon>
        <taxon>Dikarya</taxon>
        <taxon>Ascomycota</taxon>
        <taxon>Saccharomycotina</taxon>
        <taxon>Saccharomycetes</taxon>
        <taxon>Saccharomycetales</taxon>
        <taxon>Saccharomycetaceae</taxon>
        <taxon>Torulaspora</taxon>
    </lineage>
</organism>
<dbReference type="InterPro" id="IPR008839">
    <property type="entry name" value="MDM33_fungi"/>
</dbReference>
<evidence type="ECO:0000256" key="9">
    <source>
        <dbReference type="ARBA" id="ARBA00024807"/>
    </source>
</evidence>
<dbReference type="OrthoDB" id="5595506at2759"/>
<sequence length="449" mass="52415">MLPRWQNPVILVGKTLLYQKRGLLVNLRHVTGGPLHQKKAVKQTKMLGSLLEPLGNQWNKIKRQLDDTRSIINRHVSQFSSQVAKAKMSIMEANKKLAEQEQEGIDQRLTYDKDMETSETIRDLPSQRELHRRRWARKLEFYFDSLQETIFTATRALNDVTGYSSIQRLRKSIEIMENSMEECRDSLKRLKDEYASAIDQRKQSQKQLNELLQRKSTWSPTDLERFTQIYKDDALNQKREQALKLEVSAKEAQQEKLGDDLYRAILTRYHEEQIWSDKIRRTSTWGTFILMGVNIILFLVFQLLLEPWKRRRLTRSFEDKVKKALDDYATQQNVKLEQLRANIASPTVIPTVLDEQIDQTQADTTSTEKLTTTAPQSEPTQEISKLEDEVSERKSLIRRLQVQIQDFLYRFCPAMISHVHSETILSNLELCVYSTLLILLGALSARFIS</sequence>
<reference evidence="13 14" key="1">
    <citation type="submission" date="2020-06" db="EMBL/GenBank/DDBJ databases">
        <title>The yeast mating-type switching endonuclease HO is a domesticated member of an unorthodox homing genetic element family.</title>
        <authorList>
            <person name="Coughlan A.Y."/>
            <person name="Lombardi L."/>
            <person name="Braun-Galleani S."/>
            <person name="Martos A.R."/>
            <person name="Galeote V."/>
            <person name="Bigey F."/>
            <person name="Dequin S."/>
            <person name="Byrne K.P."/>
            <person name="Wolfe K.H."/>
        </authorList>
    </citation>
    <scope>NUCLEOTIDE SEQUENCE [LARGE SCALE GENOMIC DNA]</scope>
    <source>
        <strain evidence="13 14">CBS2947</strain>
    </source>
</reference>
<evidence type="ECO:0000256" key="12">
    <source>
        <dbReference type="SAM" id="MobiDB-lite"/>
    </source>
</evidence>
<feature type="compositionally biased region" description="Polar residues" evidence="12">
    <location>
        <begin position="360"/>
        <end position="383"/>
    </location>
</feature>
<keyword evidence="8 10" id="KW-0472">Membrane</keyword>
<dbReference type="GO" id="GO:0005743">
    <property type="term" value="C:mitochondrial inner membrane"/>
    <property type="evidence" value="ECO:0007669"/>
    <property type="project" value="UniProtKB-SubCell"/>
</dbReference>
<name>A0A7H9HLT8_9SACH</name>
<dbReference type="Proteomes" id="UP000510647">
    <property type="component" value="Chromosome 1"/>
</dbReference>
<comment type="similarity">
    <text evidence="1 10">Belongs to the SHE9 family.</text>
</comment>
<keyword evidence="7 10" id="KW-0496">Mitochondrion</keyword>
<comment type="caution">
    <text evidence="10">Lacks conserved residue(s) required for the propagation of feature annotation.</text>
</comment>
<feature type="coiled-coil region" evidence="11">
    <location>
        <begin position="166"/>
        <end position="255"/>
    </location>
</feature>
<evidence type="ECO:0000256" key="10">
    <source>
        <dbReference type="RuleBase" id="RU364128"/>
    </source>
</evidence>
<evidence type="ECO:0000256" key="3">
    <source>
        <dbReference type="ARBA" id="ARBA00022792"/>
    </source>
</evidence>
<evidence type="ECO:0000256" key="1">
    <source>
        <dbReference type="ARBA" id="ARBA00007472"/>
    </source>
</evidence>
<keyword evidence="5 10" id="KW-1133">Transmembrane helix</keyword>
<comment type="subunit">
    <text evidence="10">Homooligomer.</text>
</comment>
<evidence type="ECO:0000256" key="4">
    <source>
        <dbReference type="ARBA" id="ARBA00022946"/>
    </source>
</evidence>
<proteinExistence type="inferred from homology"/>
<dbReference type="GO" id="GO:0007007">
    <property type="term" value="P:inner mitochondrial membrane organization"/>
    <property type="evidence" value="ECO:0007669"/>
    <property type="project" value="TreeGrafter"/>
</dbReference>
<dbReference type="AlphaFoldDB" id="A0A7H9HLT8"/>
<keyword evidence="3 10" id="KW-0999">Mitochondrion inner membrane</keyword>
<comment type="subcellular location">
    <subcellularLocation>
        <location evidence="10">Mitochondrion inner membrane</location>
        <topology evidence="10">Multi-pass membrane protein</topology>
    </subcellularLocation>
</comment>
<evidence type="ECO:0000256" key="7">
    <source>
        <dbReference type="ARBA" id="ARBA00023128"/>
    </source>
</evidence>